<name>A0A6A6VD44_9PLEO</name>
<evidence type="ECO:0000313" key="2">
    <source>
        <dbReference type="EMBL" id="KAF2747634.1"/>
    </source>
</evidence>
<gene>
    <name evidence="2" type="ORF">M011DRAFT_49891</name>
</gene>
<dbReference type="EMBL" id="MU006572">
    <property type="protein sequence ID" value="KAF2747634.1"/>
    <property type="molecule type" value="Genomic_DNA"/>
</dbReference>
<sequence>MSPQNDQQNHLLALPQELRDIIYAHLYHTPITIPSGQILSSPPLLDIAEHAVSPLGVPLPPPRPANDSRTSDTPMSASRSTPEVEQQSKKFPLPIPPSMLSPLTKTCKQMYKETASWSLSSCLLYISDTRSAAFLTGCLDYLGPDAWRMVRHLEFADFPRIEQLPFHQEPGNVYNANPSTSEEFRLLRSCTRVQNVSLTLWHVAIGEFAGWEFASPGGALKPESDLSDLEVAERVLGRRWWKLVTAWGGWMYNSDIVLGRLRAAKCVAWWGLNGLLETGCWRSWRSIVVRCFYTDGERGRKENGRNRKRCLVYELSGRVTEAGLREWFVDELGQRGWEGEVECEFAGDGGWDHWGPEDERLWVMGGGWRGMVRWFEEGVWPWKDESGRNLRE</sequence>
<keyword evidence="3" id="KW-1185">Reference proteome</keyword>
<protein>
    <submittedName>
        <fullName evidence="2">Uncharacterized protein</fullName>
    </submittedName>
</protein>
<dbReference type="InterPro" id="IPR038883">
    <property type="entry name" value="AN11006-like"/>
</dbReference>
<proteinExistence type="predicted"/>
<dbReference type="Proteomes" id="UP000799440">
    <property type="component" value="Unassembled WGS sequence"/>
</dbReference>
<feature type="compositionally biased region" description="Polar residues" evidence="1">
    <location>
        <begin position="67"/>
        <end position="85"/>
    </location>
</feature>
<evidence type="ECO:0000256" key="1">
    <source>
        <dbReference type="SAM" id="MobiDB-lite"/>
    </source>
</evidence>
<dbReference type="PANTHER" id="PTHR42085:SF1">
    <property type="entry name" value="F-BOX DOMAIN-CONTAINING PROTEIN"/>
    <property type="match status" value="1"/>
</dbReference>
<accession>A0A6A6VD44</accession>
<dbReference type="AlphaFoldDB" id="A0A6A6VD44"/>
<dbReference type="PANTHER" id="PTHR42085">
    <property type="entry name" value="F-BOX DOMAIN-CONTAINING PROTEIN"/>
    <property type="match status" value="1"/>
</dbReference>
<reference evidence="2" key="1">
    <citation type="journal article" date="2020" name="Stud. Mycol.">
        <title>101 Dothideomycetes genomes: a test case for predicting lifestyles and emergence of pathogens.</title>
        <authorList>
            <person name="Haridas S."/>
            <person name="Albert R."/>
            <person name="Binder M."/>
            <person name="Bloem J."/>
            <person name="Labutti K."/>
            <person name="Salamov A."/>
            <person name="Andreopoulos B."/>
            <person name="Baker S."/>
            <person name="Barry K."/>
            <person name="Bills G."/>
            <person name="Bluhm B."/>
            <person name="Cannon C."/>
            <person name="Castanera R."/>
            <person name="Culley D."/>
            <person name="Daum C."/>
            <person name="Ezra D."/>
            <person name="Gonzalez J."/>
            <person name="Henrissat B."/>
            <person name="Kuo A."/>
            <person name="Liang C."/>
            <person name="Lipzen A."/>
            <person name="Lutzoni F."/>
            <person name="Magnuson J."/>
            <person name="Mondo S."/>
            <person name="Nolan M."/>
            <person name="Ohm R."/>
            <person name="Pangilinan J."/>
            <person name="Park H.-J."/>
            <person name="Ramirez L."/>
            <person name="Alfaro M."/>
            <person name="Sun H."/>
            <person name="Tritt A."/>
            <person name="Yoshinaga Y."/>
            <person name="Zwiers L.-H."/>
            <person name="Turgeon B."/>
            <person name="Goodwin S."/>
            <person name="Spatafora J."/>
            <person name="Crous P."/>
            <person name="Grigoriev I."/>
        </authorList>
    </citation>
    <scope>NUCLEOTIDE SEQUENCE</scope>
    <source>
        <strain evidence="2">CBS 119925</strain>
    </source>
</reference>
<organism evidence="2 3">
    <name type="scientific">Sporormia fimetaria CBS 119925</name>
    <dbReference type="NCBI Taxonomy" id="1340428"/>
    <lineage>
        <taxon>Eukaryota</taxon>
        <taxon>Fungi</taxon>
        <taxon>Dikarya</taxon>
        <taxon>Ascomycota</taxon>
        <taxon>Pezizomycotina</taxon>
        <taxon>Dothideomycetes</taxon>
        <taxon>Pleosporomycetidae</taxon>
        <taxon>Pleosporales</taxon>
        <taxon>Sporormiaceae</taxon>
        <taxon>Sporormia</taxon>
    </lineage>
</organism>
<evidence type="ECO:0000313" key="3">
    <source>
        <dbReference type="Proteomes" id="UP000799440"/>
    </source>
</evidence>
<feature type="region of interest" description="Disordered" evidence="1">
    <location>
        <begin position="55"/>
        <end position="95"/>
    </location>
</feature>